<gene>
    <name evidence="2" type="ORF">EVJ48_01345</name>
</gene>
<keyword evidence="1" id="KW-0812">Transmembrane</keyword>
<reference evidence="2 3" key="1">
    <citation type="submission" date="2019-01" db="EMBL/GenBank/DDBJ databases">
        <title>Insights into ecological role of a new deltaproteobacterial order Candidatus Sinidesulfobacterales (Sva0485) by metagenomics and metatranscriptomics.</title>
        <authorList>
            <person name="Tan S."/>
            <person name="Liu J."/>
            <person name="Fang Y."/>
            <person name="Hedlund B."/>
            <person name="Lian Z.-H."/>
            <person name="Huang L.-Y."/>
            <person name="Li J.-T."/>
            <person name="Huang L.-N."/>
            <person name="Li W.-J."/>
            <person name="Jiang H.-C."/>
            <person name="Dong H.-L."/>
            <person name="Shu W.-S."/>
        </authorList>
    </citation>
    <scope>NUCLEOTIDE SEQUENCE [LARGE SCALE GENOMIC DNA]</scope>
    <source>
        <strain evidence="2">AP4</strain>
    </source>
</reference>
<evidence type="ECO:0000313" key="3">
    <source>
        <dbReference type="Proteomes" id="UP000322454"/>
    </source>
</evidence>
<accession>A0A520XG37</accession>
<dbReference type="Proteomes" id="UP000322454">
    <property type="component" value="Unassembled WGS sequence"/>
</dbReference>
<sequence length="128" mass="13732">MQTVKKINDSISNFELNLKQNTKARILLMFTVLALFAFALIGKNVTAATVNVTSGSFSDLYNTIMGFIYGGPGIIVAILMGLFGVVMMISKHWTVFVVVIIAIIVFFLIPEIVLSLASMGASLAGAVI</sequence>
<keyword evidence="1" id="KW-0472">Membrane</keyword>
<name>A0A520XG37_9DELT</name>
<keyword evidence="1" id="KW-1133">Transmembrane helix</keyword>
<evidence type="ECO:0000256" key="1">
    <source>
        <dbReference type="SAM" id="Phobius"/>
    </source>
</evidence>
<feature type="transmembrane region" description="Helical" evidence="1">
    <location>
        <begin position="26"/>
        <end position="46"/>
    </location>
</feature>
<comment type="caution">
    <text evidence="2">The sequence shown here is derived from an EMBL/GenBank/DDBJ whole genome shotgun (WGS) entry which is preliminary data.</text>
</comment>
<proteinExistence type="predicted"/>
<evidence type="ECO:0000313" key="2">
    <source>
        <dbReference type="EMBL" id="RZV40162.1"/>
    </source>
</evidence>
<dbReference type="AlphaFoldDB" id="A0A520XG37"/>
<protein>
    <submittedName>
        <fullName evidence="2">Uncharacterized protein</fullName>
    </submittedName>
</protein>
<feature type="transmembrane region" description="Helical" evidence="1">
    <location>
        <begin position="66"/>
        <end position="86"/>
    </location>
</feature>
<organism evidence="2 3">
    <name type="scientific">Candidatus Acidulodesulfobacterium acidiphilum</name>
    <dbReference type="NCBI Taxonomy" id="2597224"/>
    <lineage>
        <taxon>Bacteria</taxon>
        <taxon>Deltaproteobacteria</taxon>
        <taxon>Candidatus Acidulodesulfobacterales</taxon>
        <taxon>Candidatus Acidulodesulfobacterium</taxon>
    </lineage>
</organism>
<feature type="transmembrane region" description="Helical" evidence="1">
    <location>
        <begin position="93"/>
        <end position="113"/>
    </location>
</feature>
<dbReference type="EMBL" id="SHMQ01000002">
    <property type="protein sequence ID" value="RZV40162.1"/>
    <property type="molecule type" value="Genomic_DNA"/>
</dbReference>